<sequence length="539" mass="59995">MACIHLLKFFLLLALTATSQGKHLGPTSHLRYSRFIDPSNAIFLRWDFDLKAEAIVFELQVQTAGWVGVGIANRYTVVGGDLVVGGVLPDGNVYFSDQHLVDEDTLEEDGSQDAELLGLTEDAAYTTMRFSRPFRSCDPHDQDITSDTIRVLTAYGLDDMLKLRRERTFVKSIFLLQIFHPEDLDFPEDTMVHDLEITDFLIPEVDTTYACTFLPLPIVSEKHHIFKFEPKLTDHNETMVHHILVYACGNASTLPKGISECYGFDPAFSLCSQIIVGWAVGGLSYQFPDEVGISIGTPLDPQWIRLEVHYSNFHNLPGVYDSSGIRLYYTTRLRKYDMGVLQLGVLTFPIHFLPPGAESFMSYGLCKTEKFEEVKLGGTSTLNEMCLVFLFYYPRNNISSCLGYPDIGHVVQELGEAAAESPMENLMVMSSVEWTPENIKAAEKACKEARQTVMLKTINELIENTTGWIPDIIPTPRGPCLESSGGKVEPQDQTPAGFRAAPVVLSGSNTATLRSIPLAALLFLQGTIPWLLAMLQTGI</sequence>
<dbReference type="GO" id="GO:0006589">
    <property type="term" value="P:octopamine biosynthetic process"/>
    <property type="evidence" value="ECO:0007669"/>
    <property type="project" value="TreeGrafter"/>
</dbReference>
<dbReference type="GO" id="GO:0005507">
    <property type="term" value="F:copper ion binding"/>
    <property type="evidence" value="ECO:0007669"/>
    <property type="project" value="InterPro"/>
</dbReference>
<keyword evidence="6" id="KW-0503">Monooxygenase</keyword>
<organism evidence="11 12">
    <name type="scientific">Heterocephalus glaber</name>
    <name type="common">Naked mole rat</name>
    <dbReference type="NCBI Taxonomy" id="10181"/>
    <lineage>
        <taxon>Eukaryota</taxon>
        <taxon>Metazoa</taxon>
        <taxon>Chordata</taxon>
        <taxon>Craniata</taxon>
        <taxon>Vertebrata</taxon>
        <taxon>Euteleostomi</taxon>
        <taxon>Mammalia</taxon>
        <taxon>Eutheria</taxon>
        <taxon>Euarchontoglires</taxon>
        <taxon>Glires</taxon>
        <taxon>Rodentia</taxon>
        <taxon>Hystricomorpha</taxon>
        <taxon>Bathyergidae</taxon>
        <taxon>Heterocephalus</taxon>
    </lineage>
</organism>
<reference evidence="12" key="1">
    <citation type="submission" date="2025-08" db="UniProtKB">
        <authorList>
            <consortium name="RefSeq"/>
        </authorList>
    </citation>
    <scope>IDENTIFICATION</scope>
</reference>
<keyword evidence="4 9" id="KW-0732">Signal</keyword>
<evidence type="ECO:0000256" key="6">
    <source>
        <dbReference type="ARBA" id="ARBA00023033"/>
    </source>
</evidence>
<dbReference type="KEGG" id="hgl:101711916"/>
<feature type="signal peptide" evidence="9">
    <location>
        <begin position="1"/>
        <end position="21"/>
    </location>
</feature>
<evidence type="ECO:0000313" key="11">
    <source>
        <dbReference type="Proteomes" id="UP000694906"/>
    </source>
</evidence>
<proteinExistence type="inferred from homology"/>
<evidence type="ECO:0000256" key="5">
    <source>
        <dbReference type="ARBA" id="ARBA00023002"/>
    </source>
</evidence>
<accession>A0AAX6PGK0</accession>
<evidence type="ECO:0000256" key="7">
    <source>
        <dbReference type="ARBA" id="ARBA00023157"/>
    </source>
</evidence>
<dbReference type="Gene3D" id="2.60.120.230">
    <property type="match status" value="1"/>
</dbReference>
<dbReference type="Pfam" id="PF01082">
    <property type="entry name" value="Cu2_monooxygen"/>
    <property type="match status" value="1"/>
</dbReference>
<dbReference type="SUPFAM" id="SSF49742">
    <property type="entry name" value="PHM/PNGase F"/>
    <property type="match status" value="2"/>
</dbReference>
<evidence type="ECO:0000256" key="4">
    <source>
        <dbReference type="ARBA" id="ARBA00022729"/>
    </source>
</evidence>
<dbReference type="CDD" id="cd09631">
    <property type="entry name" value="DOMON_DOH"/>
    <property type="match status" value="1"/>
</dbReference>
<dbReference type="GeneID" id="101711916"/>
<dbReference type="Proteomes" id="UP000694906">
    <property type="component" value="Unplaced"/>
</dbReference>
<keyword evidence="3" id="KW-0479">Metal-binding</keyword>
<protein>
    <submittedName>
        <fullName evidence="12">DBH-like monooxygenase protein 2</fullName>
    </submittedName>
</protein>
<dbReference type="GO" id="GO:0030667">
    <property type="term" value="C:secretory granule membrane"/>
    <property type="evidence" value="ECO:0007669"/>
    <property type="project" value="TreeGrafter"/>
</dbReference>
<evidence type="ECO:0000313" key="12">
    <source>
        <dbReference type="RefSeq" id="XP_004851419.1"/>
    </source>
</evidence>
<dbReference type="InterPro" id="IPR028460">
    <property type="entry name" value="Tbh/DBH"/>
</dbReference>
<dbReference type="PANTHER" id="PTHR10157:SF31">
    <property type="entry name" value="DBH-LIKE MONOOXYGENASE PROTEIN 2-RELATED"/>
    <property type="match status" value="1"/>
</dbReference>
<evidence type="ECO:0000259" key="10">
    <source>
        <dbReference type="PROSITE" id="PS50836"/>
    </source>
</evidence>
<evidence type="ECO:0000256" key="9">
    <source>
        <dbReference type="SAM" id="SignalP"/>
    </source>
</evidence>
<dbReference type="InterPro" id="IPR014784">
    <property type="entry name" value="Cu2_ascorb_mOase-like_C"/>
</dbReference>
<feature type="domain" description="DOMON" evidence="10">
    <location>
        <begin position="40"/>
        <end position="156"/>
    </location>
</feature>
<dbReference type="InterPro" id="IPR045266">
    <property type="entry name" value="DOH_DOMON"/>
</dbReference>
<evidence type="ECO:0000256" key="1">
    <source>
        <dbReference type="ARBA" id="ARBA00001973"/>
    </source>
</evidence>
<dbReference type="GO" id="GO:0042420">
    <property type="term" value="P:dopamine catabolic process"/>
    <property type="evidence" value="ECO:0007669"/>
    <property type="project" value="TreeGrafter"/>
</dbReference>
<dbReference type="RefSeq" id="XP_004851419.1">
    <property type="nucleotide sequence ID" value="XM_004851362.1"/>
</dbReference>
<keyword evidence="8" id="KW-0325">Glycoprotein</keyword>
<dbReference type="InterPro" id="IPR005018">
    <property type="entry name" value="DOMON_domain"/>
</dbReference>
<dbReference type="InterPro" id="IPR000945">
    <property type="entry name" value="DBH-like"/>
</dbReference>
<dbReference type="PROSITE" id="PS50836">
    <property type="entry name" value="DOMON"/>
    <property type="match status" value="1"/>
</dbReference>
<dbReference type="PRINTS" id="PR00767">
    <property type="entry name" value="DBMONOXGNASE"/>
</dbReference>
<keyword evidence="7" id="KW-1015">Disulfide bond</keyword>
<dbReference type="Pfam" id="PF03351">
    <property type="entry name" value="DOMON"/>
    <property type="match status" value="1"/>
</dbReference>
<keyword evidence="5" id="KW-0560">Oxidoreductase</keyword>
<keyword evidence="11" id="KW-1185">Reference proteome</keyword>
<dbReference type="AlphaFoldDB" id="A0AAX6PGK0"/>
<gene>
    <name evidence="12" type="primary">LOC101711916</name>
</gene>
<dbReference type="InterPro" id="IPR000323">
    <property type="entry name" value="Cu2_ascorb_mOase_N"/>
</dbReference>
<evidence type="ECO:0000256" key="3">
    <source>
        <dbReference type="ARBA" id="ARBA00022723"/>
    </source>
</evidence>
<dbReference type="FunFam" id="2.60.120.310:FF:000006">
    <property type="entry name" value="Monooxygenase, DBH-like 2, pseudogene"/>
    <property type="match status" value="1"/>
</dbReference>
<dbReference type="Gene3D" id="2.60.120.310">
    <property type="entry name" value="Copper type II, ascorbate-dependent monooxygenase, N-terminal domain"/>
    <property type="match status" value="1"/>
</dbReference>
<name>A0AAX6PGK0_HETGA</name>
<feature type="chain" id="PRO_5043814154" evidence="9">
    <location>
        <begin position="22"/>
        <end position="539"/>
    </location>
</feature>
<dbReference type="GO" id="GO:0042421">
    <property type="term" value="P:norepinephrine biosynthetic process"/>
    <property type="evidence" value="ECO:0007669"/>
    <property type="project" value="TreeGrafter"/>
</dbReference>
<dbReference type="InterPro" id="IPR008977">
    <property type="entry name" value="PHM/PNGase_F_dom_sf"/>
</dbReference>
<evidence type="ECO:0000256" key="2">
    <source>
        <dbReference type="ARBA" id="ARBA00010676"/>
    </source>
</evidence>
<comment type="similarity">
    <text evidence="2">Belongs to the copper type II ascorbate-dependent monooxygenase family.</text>
</comment>
<comment type="cofactor">
    <cofactor evidence="1">
        <name>Cu(2+)</name>
        <dbReference type="ChEBI" id="CHEBI:29036"/>
    </cofactor>
</comment>
<dbReference type="InterPro" id="IPR036939">
    <property type="entry name" value="Cu2_ascorb_mOase_N_sf"/>
</dbReference>
<evidence type="ECO:0000256" key="8">
    <source>
        <dbReference type="ARBA" id="ARBA00023180"/>
    </source>
</evidence>
<dbReference type="SMART" id="SM00664">
    <property type="entry name" value="DoH"/>
    <property type="match status" value="1"/>
</dbReference>
<dbReference type="GO" id="GO:0004500">
    <property type="term" value="F:dopamine beta-monooxygenase activity"/>
    <property type="evidence" value="ECO:0007669"/>
    <property type="project" value="InterPro"/>
</dbReference>
<dbReference type="GO" id="GO:0005615">
    <property type="term" value="C:extracellular space"/>
    <property type="evidence" value="ECO:0007669"/>
    <property type="project" value="TreeGrafter"/>
</dbReference>
<dbReference type="PANTHER" id="PTHR10157">
    <property type="entry name" value="DOPAMINE BETA HYDROXYLASE RELATED"/>
    <property type="match status" value="1"/>
</dbReference>